<dbReference type="STRING" id="83656.B1H18_26235"/>
<dbReference type="OrthoDB" id="4350534at2"/>
<keyword evidence="2" id="KW-0472">Membrane</keyword>
<feature type="region of interest" description="Disordered" evidence="1">
    <location>
        <begin position="1"/>
        <end position="58"/>
    </location>
</feature>
<dbReference type="RefSeq" id="WP_077971984.1">
    <property type="nucleotide sequence ID" value="NZ_CP045178.1"/>
</dbReference>
<feature type="compositionally biased region" description="Basic and acidic residues" evidence="1">
    <location>
        <begin position="17"/>
        <end position="30"/>
    </location>
</feature>
<dbReference type="InterPro" id="IPR046253">
    <property type="entry name" value="DUF6286"/>
</dbReference>
<feature type="transmembrane region" description="Helical" evidence="2">
    <location>
        <begin position="68"/>
        <end position="86"/>
    </location>
</feature>
<sequence>MTEPQGSAGDTRPLTATKDEAGTEHQDRAGTGRPGTGEAQEQGTTRTPLPAPGDDHGKAHRFWSARRVTAGIVGLLIFAAAGLMLYDVASVRADRPAMQWRKTLARELATRPLEDTWVLVGAGVAAALGLWLLFLALTPGCRSMLPMRRIHPDVRAGLRRDAAAMVLRDRAMEVSGVRSVKVKAKRRKARVHATSHFRELADVKSELTTTLTEAAGELGIARTPSVKVKVRRPAKKG</sequence>
<evidence type="ECO:0000256" key="2">
    <source>
        <dbReference type="SAM" id="Phobius"/>
    </source>
</evidence>
<comment type="caution">
    <text evidence="4">The sequence shown here is derived from an EMBL/GenBank/DDBJ whole genome shotgun (WGS) entry which is preliminary data.</text>
</comment>
<reference evidence="4 5" key="1">
    <citation type="submission" date="2017-02" db="EMBL/GenBank/DDBJ databases">
        <title>Draft Genome Sequence of Streptomyces tsukubaensis F601, a Producer of the immunosuppressant tacrolimus FK506.</title>
        <authorList>
            <person name="Zong G."/>
            <person name="Zhong C."/>
            <person name="Fu J."/>
            <person name="Qin R."/>
            <person name="Cao G."/>
        </authorList>
    </citation>
    <scope>NUCLEOTIDE SEQUENCE [LARGE SCALE GENOMIC DNA]</scope>
    <source>
        <strain evidence="4 5">F601</strain>
    </source>
</reference>
<keyword evidence="5" id="KW-1185">Reference proteome</keyword>
<feature type="transmembrane region" description="Helical" evidence="2">
    <location>
        <begin position="117"/>
        <end position="138"/>
    </location>
</feature>
<dbReference type="Pfam" id="PF19803">
    <property type="entry name" value="DUF6286"/>
    <property type="match status" value="1"/>
</dbReference>
<keyword evidence="2" id="KW-0812">Transmembrane</keyword>
<feature type="domain" description="DUF6286" evidence="3">
    <location>
        <begin position="127"/>
        <end position="231"/>
    </location>
</feature>
<keyword evidence="2" id="KW-1133">Transmembrane helix</keyword>
<dbReference type="AlphaFoldDB" id="A0A1V4A2N0"/>
<proteinExistence type="predicted"/>
<dbReference type="EMBL" id="MVFC01000029">
    <property type="protein sequence ID" value="OON74013.1"/>
    <property type="molecule type" value="Genomic_DNA"/>
</dbReference>
<evidence type="ECO:0000259" key="3">
    <source>
        <dbReference type="Pfam" id="PF19803"/>
    </source>
</evidence>
<evidence type="ECO:0000256" key="1">
    <source>
        <dbReference type="SAM" id="MobiDB-lite"/>
    </source>
</evidence>
<accession>A0A1V4A2N0</accession>
<evidence type="ECO:0000313" key="5">
    <source>
        <dbReference type="Proteomes" id="UP000190539"/>
    </source>
</evidence>
<dbReference type="Proteomes" id="UP000190539">
    <property type="component" value="Unassembled WGS sequence"/>
</dbReference>
<gene>
    <name evidence="4" type="ORF">B1H18_26235</name>
</gene>
<name>A0A1V4A2N0_9ACTN</name>
<evidence type="ECO:0000313" key="4">
    <source>
        <dbReference type="EMBL" id="OON74013.1"/>
    </source>
</evidence>
<protein>
    <recommendedName>
        <fullName evidence="3">DUF6286 domain-containing protein</fullName>
    </recommendedName>
</protein>
<organism evidence="4 5">
    <name type="scientific">Streptomyces tsukubensis</name>
    <dbReference type="NCBI Taxonomy" id="83656"/>
    <lineage>
        <taxon>Bacteria</taxon>
        <taxon>Bacillati</taxon>
        <taxon>Actinomycetota</taxon>
        <taxon>Actinomycetes</taxon>
        <taxon>Kitasatosporales</taxon>
        <taxon>Streptomycetaceae</taxon>
        <taxon>Streptomyces</taxon>
    </lineage>
</organism>